<proteinExistence type="inferred from homology"/>
<comment type="caution">
    <text evidence="11">The sequence shown here is derived from an EMBL/GenBank/DDBJ whole genome shotgun (WGS) entry which is preliminary data.</text>
</comment>
<dbReference type="Pfam" id="PF00067">
    <property type="entry name" value="p450"/>
    <property type="match status" value="2"/>
</dbReference>
<keyword evidence="10" id="KW-0472">Membrane</keyword>
<feature type="binding site" description="axial binding residue" evidence="9">
    <location>
        <position position="545"/>
    </location>
    <ligand>
        <name>heme</name>
        <dbReference type="ChEBI" id="CHEBI:30413"/>
    </ligand>
    <ligandPart>
        <name>Fe</name>
        <dbReference type="ChEBI" id="CHEBI:18248"/>
    </ligandPart>
</feature>
<comment type="cofactor">
    <cofactor evidence="1 9">
        <name>heme</name>
        <dbReference type="ChEBI" id="CHEBI:30413"/>
    </cofactor>
</comment>
<evidence type="ECO:0000256" key="6">
    <source>
        <dbReference type="ARBA" id="ARBA00023002"/>
    </source>
</evidence>
<dbReference type="SUPFAM" id="SSF48264">
    <property type="entry name" value="Cytochrome P450"/>
    <property type="match status" value="1"/>
</dbReference>
<dbReference type="PRINTS" id="PR00463">
    <property type="entry name" value="EP450I"/>
</dbReference>
<evidence type="ECO:0000256" key="2">
    <source>
        <dbReference type="ARBA" id="ARBA00005179"/>
    </source>
</evidence>
<sequence length="570" mass="64156">MSIGPLGAMLGSLALFVLKYGAIWAAICLARYLIVLLIVDPYKSYLRFLPGPPIDGYFVDKQLWEVQDPENTPKMHENYEKLYGKTVRFQGTAYFDQRLITVDPVSLNYVLNRASDIFQKSWQTRRFIGRLVSGGAHNQGIVTTEGEEHRKLRRIISPAFSHQSVKNLAPLFLHKSFELRDKLRSVLAVPQEVSRPGIEVEQFPGEPQPRVRMDLYNWIGRATFDIIGVAGFGYEFNSIQEETNTFYNAYRCMFNALRQRDNLIHNLGLFFPQWVANCIPDARTKEVKRCRKIIEAETRALFTKRREGIAAEKAAGATVNKEFVLVNLLLRSNEASGGNLTEAEILAQIDSIMFAGHDTASMVIQWAFWELTRYPSIQARLRAELAPFSDILKDFVPASGTETSNKYADLTGELGDLITRLDALPYLEKFVREVLRFHPSVHSTLRVAMKDDIIPVSEPVRNENGETSKAWVGGHKTGLSGGGIRIRKGELVHIPIQGMNLLKSVWGEDAHEFNPDRWDNLPAKAKTNPGLYANLTTFSIGPSSCPASRWALVELKAMLAVMVASFEFTG</sequence>
<comment type="pathway">
    <text evidence="2">Secondary metabolite biosynthesis.</text>
</comment>
<dbReference type="AlphaFoldDB" id="A0A8H3EAM4"/>
<dbReference type="PANTHER" id="PTHR24305:SF166">
    <property type="entry name" value="CYTOCHROME P450 12A4, MITOCHONDRIAL-RELATED"/>
    <property type="match status" value="1"/>
</dbReference>
<gene>
    <name evidence="11" type="ORF">RDB_LOCUS133690</name>
</gene>
<evidence type="ECO:0000256" key="9">
    <source>
        <dbReference type="PIRSR" id="PIRSR602401-1"/>
    </source>
</evidence>
<dbReference type="InterPro" id="IPR001128">
    <property type="entry name" value="Cyt_P450"/>
</dbReference>
<evidence type="ECO:0000256" key="8">
    <source>
        <dbReference type="ARBA" id="ARBA00023033"/>
    </source>
</evidence>
<evidence type="ECO:0000256" key="10">
    <source>
        <dbReference type="SAM" id="Phobius"/>
    </source>
</evidence>
<keyword evidence="4 9" id="KW-0349">Heme</keyword>
<dbReference type="GO" id="GO:0005506">
    <property type="term" value="F:iron ion binding"/>
    <property type="evidence" value="ECO:0007669"/>
    <property type="project" value="InterPro"/>
</dbReference>
<dbReference type="PANTHER" id="PTHR24305">
    <property type="entry name" value="CYTOCHROME P450"/>
    <property type="match status" value="1"/>
</dbReference>
<organism evidence="11 12">
    <name type="scientific">Rhizoctonia solani</name>
    <dbReference type="NCBI Taxonomy" id="456999"/>
    <lineage>
        <taxon>Eukaryota</taxon>
        <taxon>Fungi</taxon>
        <taxon>Dikarya</taxon>
        <taxon>Basidiomycota</taxon>
        <taxon>Agaricomycotina</taxon>
        <taxon>Agaricomycetes</taxon>
        <taxon>Cantharellales</taxon>
        <taxon>Ceratobasidiaceae</taxon>
        <taxon>Rhizoctonia</taxon>
    </lineage>
</organism>
<protein>
    <recommendedName>
        <fullName evidence="13">Cytochrome P450</fullName>
    </recommendedName>
</protein>
<dbReference type="InterPro" id="IPR036396">
    <property type="entry name" value="Cyt_P450_sf"/>
</dbReference>
<comment type="similarity">
    <text evidence="3">Belongs to the cytochrome P450 family.</text>
</comment>
<dbReference type="GO" id="GO:0020037">
    <property type="term" value="F:heme binding"/>
    <property type="evidence" value="ECO:0007669"/>
    <property type="project" value="InterPro"/>
</dbReference>
<evidence type="ECO:0000313" key="12">
    <source>
        <dbReference type="Proteomes" id="UP000663827"/>
    </source>
</evidence>
<evidence type="ECO:0000256" key="4">
    <source>
        <dbReference type="ARBA" id="ARBA00022617"/>
    </source>
</evidence>
<accession>A0A8H3EAM4</accession>
<evidence type="ECO:0000256" key="3">
    <source>
        <dbReference type="ARBA" id="ARBA00010617"/>
    </source>
</evidence>
<name>A0A8H3EAM4_9AGAM</name>
<feature type="transmembrane region" description="Helical" evidence="10">
    <location>
        <begin position="20"/>
        <end position="39"/>
    </location>
</feature>
<evidence type="ECO:0000256" key="5">
    <source>
        <dbReference type="ARBA" id="ARBA00022723"/>
    </source>
</evidence>
<evidence type="ECO:0008006" key="13">
    <source>
        <dbReference type="Google" id="ProtNLM"/>
    </source>
</evidence>
<evidence type="ECO:0000313" key="11">
    <source>
        <dbReference type="EMBL" id="CAE7196720.1"/>
    </source>
</evidence>
<keyword evidence="7 9" id="KW-0408">Iron</keyword>
<reference evidence="11" key="1">
    <citation type="submission" date="2021-01" db="EMBL/GenBank/DDBJ databases">
        <authorList>
            <person name="Kaushik A."/>
        </authorList>
    </citation>
    <scope>NUCLEOTIDE SEQUENCE</scope>
    <source>
        <strain evidence="11">AG5</strain>
    </source>
</reference>
<keyword evidence="6" id="KW-0560">Oxidoreductase</keyword>
<dbReference type="Gene3D" id="1.10.630.10">
    <property type="entry name" value="Cytochrome P450"/>
    <property type="match status" value="1"/>
</dbReference>
<evidence type="ECO:0000256" key="1">
    <source>
        <dbReference type="ARBA" id="ARBA00001971"/>
    </source>
</evidence>
<keyword evidence="10" id="KW-1133">Transmembrane helix</keyword>
<dbReference type="GO" id="GO:0004497">
    <property type="term" value="F:monooxygenase activity"/>
    <property type="evidence" value="ECO:0007669"/>
    <property type="project" value="UniProtKB-KW"/>
</dbReference>
<dbReference type="Proteomes" id="UP000663827">
    <property type="component" value="Unassembled WGS sequence"/>
</dbReference>
<keyword evidence="10" id="KW-0812">Transmembrane</keyword>
<keyword evidence="8" id="KW-0503">Monooxygenase</keyword>
<feature type="non-terminal residue" evidence="11">
    <location>
        <position position="1"/>
    </location>
</feature>
<keyword evidence="5 9" id="KW-0479">Metal-binding</keyword>
<dbReference type="PRINTS" id="PR00385">
    <property type="entry name" value="P450"/>
</dbReference>
<dbReference type="InterPro" id="IPR002401">
    <property type="entry name" value="Cyt_P450_E_grp-I"/>
</dbReference>
<evidence type="ECO:0000256" key="7">
    <source>
        <dbReference type="ARBA" id="ARBA00023004"/>
    </source>
</evidence>
<dbReference type="EMBL" id="CAJNJQ010003329">
    <property type="protein sequence ID" value="CAE7196720.1"/>
    <property type="molecule type" value="Genomic_DNA"/>
</dbReference>
<dbReference type="InterPro" id="IPR050121">
    <property type="entry name" value="Cytochrome_P450_monoxygenase"/>
</dbReference>
<dbReference type="GO" id="GO:0016705">
    <property type="term" value="F:oxidoreductase activity, acting on paired donors, with incorporation or reduction of molecular oxygen"/>
    <property type="evidence" value="ECO:0007669"/>
    <property type="project" value="InterPro"/>
</dbReference>